<proteinExistence type="predicted"/>
<accession>A0A8S5KZQ3</accession>
<gene>
    <name evidence="1" type="primary">SRR6960799_21_1</name>
</gene>
<dbReference type="RefSeq" id="YP_010769136.1">
    <property type="nucleotide sequence ID" value="NC_073888.1"/>
</dbReference>
<keyword evidence="2" id="KW-1185">Reference proteome</keyword>
<evidence type="ECO:0000313" key="2">
    <source>
        <dbReference type="Proteomes" id="UP000676414"/>
    </source>
</evidence>
<dbReference type="Proteomes" id="UP000676414">
    <property type="component" value="Segment"/>
</dbReference>
<name>A0A8S5KZQ3_9VIRU</name>
<sequence length="77" mass="8873">MTTNPDLVKATFTKIIADGSITLTDALYLMELLLKLDWTVVEHFFTTDGDPQKGSNSQELVIPRLTRWKAFLFKWLK</sequence>
<evidence type="ECO:0000313" key="1">
    <source>
        <dbReference type="EMBL" id="DAD50683.1"/>
    </source>
</evidence>
<dbReference type="EMBL" id="BK013597">
    <property type="protein sequence ID" value="DAD50683.1"/>
    <property type="molecule type" value="Genomic_RNA"/>
</dbReference>
<reference evidence="1" key="1">
    <citation type="submission" date="2020-09" db="EMBL/GenBank/DDBJ databases">
        <title>Leviviricetes taxonomy.</title>
        <authorList>
            <person name="Stockdale S.R."/>
            <person name="Callanan J."/>
            <person name="Adriaenssens E.M."/>
            <person name="Kuhn J.H."/>
            <person name="Rumnieks J."/>
            <person name="Shkoporov A."/>
            <person name="Draper L.A."/>
            <person name="Ross P."/>
            <person name="Hill C."/>
        </authorList>
    </citation>
    <scope>NUCLEOTIDE SEQUENCE</scope>
</reference>
<protein>
    <submittedName>
        <fullName evidence="1">Uncharacterized protein</fullName>
    </submittedName>
</protein>
<organism evidence="1 2">
    <name type="scientific">ssRNA phage SRR6960799_21</name>
    <dbReference type="NCBI Taxonomy" id="2786578"/>
    <lineage>
        <taxon>Viruses</taxon>
        <taxon>Riboviria</taxon>
        <taxon>Orthornavirae</taxon>
        <taxon>Lenarviricota</taxon>
        <taxon>Leviviricetes</taxon>
        <taxon>Norzivirales</taxon>
        <taxon>Fiersviridae</taxon>
        <taxon>Lohngkovirus</taxon>
        <taxon>Lohngkovirus borborovivens</taxon>
        <taxon>Brudgevirus borborovivens</taxon>
    </lineage>
</organism>
<dbReference type="KEGG" id="vg:80398069"/>
<dbReference type="GeneID" id="80398069"/>